<dbReference type="CDD" id="cd00303">
    <property type="entry name" value="retropepsin_like"/>
    <property type="match status" value="1"/>
</dbReference>
<evidence type="ECO:0000313" key="2">
    <source>
        <dbReference type="Proteomes" id="UP001168990"/>
    </source>
</evidence>
<dbReference type="SUPFAM" id="SSF50630">
    <property type="entry name" value="Acid proteases"/>
    <property type="match status" value="1"/>
</dbReference>
<keyword evidence="2" id="KW-1185">Reference proteome</keyword>
<sequence>MSTSTDDLEIPVKRDPIDIKTNYVGAAYEIESINDSETITTPQFLKLIGKDYGDNRKFTSVKLGNEKFRALIDTGATRTFVGPLIGELVKEHVINAGGKMKVADGSEVELLGCVVLKLEVHMETCTLPVRVCSVLSYDAVLGMDFIAAMGVEFRGDNYTWKGGRVKIEPQSNIDNTVCKVKSECASVCFEAAGRTSQMASLVGTGSETTI</sequence>
<organism evidence="1 2">
    <name type="scientific">Microctonus aethiopoides</name>
    <dbReference type="NCBI Taxonomy" id="144406"/>
    <lineage>
        <taxon>Eukaryota</taxon>
        <taxon>Metazoa</taxon>
        <taxon>Ecdysozoa</taxon>
        <taxon>Arthropoda</taxon>
        <taxon>Hexapoda</taxon>
        <taxon>Insecta</taxon>
        <taxon>Pterygota</taxon>
        <taxon>Neoptera</taxon>
        <taxon>Endopterygota</taxon>
        <taxon>Hymenoptera</taxon>
        <taxon>Apocrita</taxon>
        <taxon>Ichneumonoidea</taxon>
        <taxon>Braconidae</taxon>
        <taxon>Euphorinae</taxon>
        <taxon>Microctonus</taxon>
    </lineage>
</organism>
<dbReference type="Proteomes" id="UP001168990">
    <property type="component" value="Unassembled WGS sequence"/>
</dbReference>
<dbReference type="EMBL" id="JAQQBS010000004">
    <property type="protein sequence ID" value="KAK0169703.1"/>
    <property type="molecule type" value="Genomic_DNA"/>
</dbReference>
<evidence type="ECO:0000313" key="1">
    <source>
        <dbReference type="EMBL" id="KAK0169703.1"/>
    </source>
</evidence>
<gene>
    <name evidence="1" type="ORF">PV328_010347</name>
</gene>
<dbReference type="InterPro" id="IPR021109">
    <property type="entry name" value="Peptidase_aspartic_dom_sf"/>
</dbReference>
<accession>A0AA39KQ23</accession>
<name>A0AA39KQ23_9HYME</name>
<dbReference type="Gene3D" id="2.40.70.10">
    <property type="entry name" value="Acid Proteases"/>
    <property type="match status" value="1"/>
</dbReference>
<reference evidence="1" key="2">
    <citation type="submission" date="2023-03" db="EMBL/GenBank/DDBJ databases">
        <authorList>
            <person name="Inwood S.N."/>
            <person name="Skelly J.G."/>
            <person name="Guhlin J."/>
            <person name="Harrop T.W.R."/>
            <person name="Goldson S.G."/>
            <person name="Dearden P.K."/>
        </authorList>
    </citation>
    <scope>NUCLEOTIDE SEQUENCE</scope>
    <source>
        <strain evidence="1">Irish</strain>
        <tissue evidence="1">Whole body</tissue>
    </source>
</reference>
<proteinExistence type="predicted"/>
<protein>
    <recommendedName>
        <fullName evidence="3">Peptidase A2 domain-containing protein</fullName>
    </recommendedName>
</protein>
<evidence type="ECO:0008006" key="3">
    <source>
        <dbReference type="Google" id="ProtNLM"/>
    </source>
</evidence>
<dbReference type="AlphaFoldDB" id="A0AA39KQ23"/>
<reference evidence="1" key="1">
    <citation type="journal article" date="2023" name="bioRxiv">
        <title>Scaffold-level genome assemblies of two parasitoid biocontrol wasps reveal the parthenogenesis mechanism and an associated novel virus.</title>
        <authorList>
            <person name="Inwood S."/>
            <person name="Skelly J."/>
            <person name="Guhlin J."/>
            <person name="Harrop T."/>
            <person name="Goldson S."/>
            <person name="Dearden P."/>
        </authorList>
    </citation>
    <scope>NUCLEOTIDE SEQUENCE</scope>
    <source>
        <strain evidence="1">Irish</strain>
        <tissue evidence="1">Whole body</tissue>
    </source>
</reference>
<comment type="caution">
    <text evidence="1">The sequence shown here is derived from an EMBL/GenBank/DDBJ whole genome shotgun (WGS) entry which is preliminary data.</text>
</comment>